<evidence type="ECO:0000256" key="9">
    <source>
        <dbReference type="HAMAP-Rule" id="MF_00106"/>
    </source>
</evidence>
<dbReference type="AlphaFoldDB" id="A0A8E1ZU04"/>
<evidence type="ECO:0000256" key="2">
    <source>
        <dbReference type="ARBA" id="ARBA00002713"/>
    </source>
</evidence>
<dbReference type="EMBL" id="JACCCY010000001">
    <property type="protein sequence ID" value="NYI48434.1"/>
    <property type="molecule type" value="Genomic_DNA"/>
</dbReference>
<comment type="similarity">
    <text evidence="4 9">Belongs to the mannonate dehydratase family.</text>
</comment>
<dbReference type="GO" id="GO:0008198">
    <property type="term" value="F:ferrous iron binding"/>
    <property type="evidence" value="ECO:0007669"/>
    <property type="project" value="TreeGrafter"/>
</dbReference>
<dbReference type="Pfam" id="PF03786">
    <property type="entry name" value="UxuA"/>
    <property type="match status" value="1"/>
</dbReference>
<dbReference type="UniPathway" id="UPA00246"/>
<dbReference type="NCBIfam" id="NF003027">
    <property type="entry name" value="PRK03906.1"/>
    <property type="match status" value="1"/>
</dbReference>
<dbReference type="EC" id="4.2.1.8" evidence="5 9"/>
<dbReference type="InterPro" id="IPR036237">
    <property type="entry name" value="Xyl_isomerase-like_sf"/>
</dbReference>
<evidence type="ECO:0000256" key="4">
    <source>
        <dbReference type="ARBA" id="ARBA00007389"/>
    </source>
</evidence>
<accession>A0A8E1ZU04</accession>
<evidence type="ECO:0000256" key="7">
    <source>
        <dbReference type="ARBA" id="ARBA00023211"/>
    </source>
</evidence>
<gene>
    <name evidence="9" type="primary">uxuA</name>
    <name evidence="10" type="ORF">F5613_000479</name>
</gene>
<comment type="cofactor">
    <cofactor evidence="9">
        <name>Fe(2+)</name>
        <dbReference type="ChEBI" id="CHEBI:29033"/>
    </cofactor>
    <cofactor evidence="9">
        <name>Mn(2+)</name>
        <dbReference type="ChEBI" id="CHEBI:29035"/>
    </cofactor>
</comment>
<dbReference type="PANTHER" id="PTHR30387:SF2">
    <property type="entry name" value="MANNONATE DEHYDRATASE"/>
    <property type="match status" value="1"/>
</dbReference>
<dbReference type="InterPro" id="IPR004628">
    <property type="entry name" value="Man_deHydtase"/>
</dbReference>
<evidence type="ECO:0000313" key="10">
    <source>
        <dbReference type="EMBL" id="NYI48434.1"/>
    </source>
</evidence>
<dbReference type="PANTHER" id="PTHR30387">
    <property type="entry name" value="MANNONATE DEHYDRATASE"/>
    <property type="match status" value="1"/>
</dbReference>
<evidence type="ECO:0000256" key="3">
    <source>
        <dbReference type="ARBA" id="ARBA00004892"/>
    </source>
</evidence>
<dbReference type="RefSeq" id="WP_179398533.1">
    <property type="nucleotide sequence ID" value="NZ_JACCCY010000001.1"/>
</dbReference>
<proteinExistence type="inferred from homology"/>
<organism evidence="10 11">
    <name type="scientific">Macellibacteroides fermentans</name>
    <dbReference type="NCBI Taxonomy" id="879969"/>
    <lineage>
        <taxon>Bacteria</taxon>
        <taxon>Pseudomonadati</taxon>
        <taxon>Bacteroidota</taxon>
        <taxon>Bacteroidia</taxon>
        <taxon>Bacteroidales</taxon>
        <taxon>Porphyromonadaceae</taxon>
        <taxon>Macellibacteroides</taxon>
    </lineage>
</organism>
<dbReference type="PIRSF" id="PIRSF016049">
    <property type="entry name" value="Man_dehyd"/>
    <property type="match status" value="1"/>
</dbReference>
<comment type="function">
    <text evidence="2 9">Catalyzes the dehydration of D-mannonate.</text>
</comment>
<evidence type="ECO:0000256" key="8">
    <source>
        <dbReference type="ARBA" id="ARBA00023239"/>
    </source>
</evidence>
<dbReference type="GO" id="GO:0030145">
    <property type="term" value="F:manganese ion binding"/>
    <property type="evidence" value="ECO:0007669"/>
    <property type="project" value="TreeGrafter"/>
</dbReference>
<dbReference type="Proteomes" id="UP000574332">
    <property type="component" value="Unassembled WGS sequence"/>
</dbReference>
<keyword evidence="6 9" id="KW-0408">Iron</keyword>
<reference evidence="10 11" key="1">
    <citation type="submission" date="2020-07" db="EMBL/GenBank/DDBJ databases">
        <title>Genomic Encyclopedia of Type Strains, Phase IV (KMG-IV): sequencing the most valuable type-strain genomes for metagenomic binning, comparative biology and taxonomic classification.</title>
        <authorList>
            <person name="Goeker M."/>
        </authorList>
    </citation>
    <scope>NUCLEOTIDE SEQUENCE [LARGE SCALE GENOMIC DNA]</scope>
    <source>
        <strain evidence="10 11">DSM 23697</strain>
    </source>
</reference>
<dbReference type="NCBIfam" id="TIGR00695">
    <property type="entry name" value="uxuA"/>
    <property type="match status" value="1"/>
</dbReference>
<dbReference type="HAMAP" id="MF_00106">
    <property type="entry name" value="UxuA"/>
    <property type="match status" value="1"/>
</dbReference>
<keyword evidence="11" id="KW-1185">Reference proteome</keyword>
<comment type="catalytic activity">
    <reaction evidence="1 9">
        <text>D-mannonate = 2-dehydro-3-deoxy-D-gluconate + H2O</text>
        <dbReference type="Rhea" id="RHEA:20097"/>
        <dbReference type="ChEBI" id="CHEBI:15377"/>
        <dbReference type="ChEBI" id="CHEBI:17767"/>
        <dbReference type="ChEBI" id="CHEBI:57990"/>
        <dbReference type="EC" id="4.2.1.8"/>
    </reaction>
</comment>
<protein>
    <recommendedName>
        <fullName evidence="5 9">Mannonate dehydratase</fullName>
        <ecNumber evidence="5 9">4.2.1.8</ecNumber>
    </recommendedName>
    <alternativeName>
        <fullName evidence="9">D-mannonate hydro-lyase</fullName>
    </alternativeName>
</protein>
<keyword evidence="7 9" id="KW-0464">Manganese</keyword>
<comment type="caution">
    <text evidence="10">The sequence shown here is derived from an EMBL/GenBank/DDBJ whole genome shotgun (WGS) entry which is preliminary data.</text>
</comment>
<dbReference type="GO" id="GO:0008927">
    <property type="term" value="F:mannonate dehydratase activity"/>
    <property type="evidence" value="ECO:0007669"/>
    <property type="project" value="UniProtKB-UniRule"/>
</dbReference>
<evidence type="ECO:0000256" key="1">
    <source>
        <dbReference type="ARBA" id="ARBA00001794"/>
    </source>
</evidence>
<name>A0A8E1ZU04_9PORP</name>
<sequence>MYLCEQTWRWYGPNDPVSLWDIKQAGATGIVTALHHIPNGEVWSVDEIMKRKELIESVGLRWSVVESVPVHEHIKTQTGDFQQYIDNYKESIRNLGACNIRVVTYNFMPVLDWTRTDLAYTLPDGSKALRFERAAFVAFDLFILKRPGAEADYTEAEKEKAKTRFAEMSEADKALLTRNMIAGLPGSEESFTVEQFQQALDRYKEVNADRLRANLIYFLSEIAPVADQSGVRLVIHPDDPPYSILGLPRILSTEDDFKKLIEAVPNQSNGLCLCTGSFGVRSDNDLAGIMERYGDRIDFVHFRSTQRDEEGNFYEANHLEGDVDMYGVMKALFELQQRRKCSIAMRPDHGHQMIDDLKKKTNPGYSCIGRLRGLAELRGLELGIAKSLTKTR</sequence>
<dbReference type="GO" id="GO:0042840">
    <property type="term" value="P:D-glucuronate catabolic process"/>
    <property type="evidence" value="ECO:0007669"/>
    <property type="project" value="TreeGrafter"/>
</dbReference>
<dbReference type="SUPFAM" id="SSF51658">
    <property type="entry name" value="Xylose isomerase-like"/>
    <property type="match status" value="1"/>
</dbReference>
<evidence type="ECO:0000313" key="11">
    <source>
        <dbReference type="Proteomes" id="UP000574332"/>
    </source>
</evidence>
<evidence type="ECO:0000256" key="5">
    <source>
        <dbReference type="ARBA" id="ARBA00012927"/>
    </source>
</evidence>
<keyword evidence="8 9" id="KW-0456">Lyase</keyword>
<comment type="pathway">
    <text evidence="3 9">Carbohydrate metabolism; pentose and glucuronate interconversion.</text>
</comment>
<evidence type="ECO:0000256" key="6">
    <source>
        <dbReference type="ARBA" id="ARBA00023004"/>
    </source>
</evidence>
<dbReference type="Gene3D" id="3.20.20.150">
    <property type="entry name" value="Divalent-metal-dependent TIM barrel enzymes"/>
    <property type="match status" value="1"/>
</dbReference>